<feature type="domain" description="Kinesin-like protein KIF6/9 C-terminal" evidence="3">
    <location>
        <begin position="13"/>
        <end position="138"/>
    </location>
</feature>
<feature type="coiled-coil region" evidence="1">
    <location>
        <begin position="38"/>
        <end position="79"/>
    </location>
</feature>
<feature type="region of interest" description="Disordered" evidence="2">
    <location>
        <begin position="163"/>
        <end position="224"/>
    </location>
</feature>
<feature type="compositionally biased region" description="Low complexity" evidence="2">
    <location>
        <begin position="178"/>
        <end position="196"/>
    </location>
</feature>
<evidence type="ECO:0000313" key="5">
    <source>
        <dbReference type="Proteomes" id="UP001244341"/>
    </source>
</evidence>
<keyword evidence="5" id="KW-1185">Reference proteome</keyword>
<evidence type="ECO:0000256" key="1">
    <source>
        <dbReference type="SAM" id="Coils"/>
    </source>
</evidence>
<evidence type="ECO:0000259" key="3">
    <source>
        <dbReference type="Pfam" id="PF23735"/>
    </source>
</evidence>
<keyword evidence="1" id="KW-0175">Coiled coil</keyword>
<accession>A0ABY8UJT3</accession>
<sequence length="287" mass="30442">MQQQSCASSSSSAELLEVYRAGPGAKRAALVNDNHSRLKAAKRRARELAQALNSCKLRLDEARGQQEAAKQARLAQEQEAQALSPQEYELLLAIRDIKAEYRDTHAALQLARDEVQYTSGLLDTCRAELAADFKDWAAAAYGPDAAAPGVPALAVGLISSRPDSSSSALTAQSDAAAWQQQPHQQHQQQQHWPSQQGGTPKAAGQLGAGGISSSAGSMQRRQSTPPLASLVGALQLQEAAADPQAAAYFSAQQGSKLHKQGSLKKHGGERGTFTSSGRSAINDRPLQ</sequence>
<organism evidence="4 5">
    <name type="scientific">Tetradesmus obliquus</name>
    <name type="common">Green alga</name>
    <name type="synonym">Acutodesmus obliquus</name>
    <dbReference type="NCBI Taxonomy" id="3088"/>
    <lineage>
        <taxon>Eukaryota</taxon>
        <taxon>Viridiplantae</taxon>
        <taxon>Chlorophyta</taxon>
        <taxon>core chlorophytes</taxon>
        <taxon>Chlorophyceae</taxon>
        <taxon>CS clade</taxon>
        <taxon>Sphaeropleales</taxon>
        <taxon>Scenedesmaceae</taxon>
        <taxon>Tetradesmus</taxon>
    </lineage>
</organism>
<name>A0ABY8UJT3_TETOB</name>
<dbReference type="Proteomes" id="UP001244341">
    <property type="component" value="Chromosome 14b"/>
</dbReference>
<proteinExistence type="predicted"/>
<dbReference type="EMBL" id="CP126221">
    <property type="protein sequence ID" value="WIA21787.1"/>
    <property type="molecule type" value="Genomic_DNA"/>
</dbReference>
<evidence type="ECO:0000256" key="2">
    <source>
        <dbReference type="SAM" id="MobiDB-lite"/>
    </source>
</evidence>
<feature type="compositionally biased region" description="Polar residues" evidence="2">
    <location>
        <begin position="163"/>
        <end position="173"/>
    </location>
</feature>
<protein>
    <recommendedName>
        <fullName evidence="3">Kinesin-like protein KIF6/9 C-terminal domain-containing protein</fullName>
    </recommendedName>
</protein>
<gene>
    <name evidence="4" type="ORF">OEZ85_004171</name>
</gene>
<feature type="compositionally biased region" description="Basic residues" evidence="2">
    <location>
        <begin position="256"/>
        <end position="267"/>
    </location>
</feature>
<dbReference type="Pfam" id="PF23735">
    <property type="entry name" value="KIF9"/>
    <property type="match status" value="1"/>
</dbReference>
<feature type="region of interest" description="Disordered" evidence="2">
    <location>
        <begin position="252"/>
        <end position="287"/>
    </location>
</feature>
<evidence type="ECO:0000313" key="4">
    <source>
        <dbReference type="EMBL" id="WIA21787.1"/>
    </source>
</evidence>
<dbReference type="InterPro" id="IPR056524">
    <property type="entry name" value="KIF6/9_C"/>
</dbReference>
<reference evidence="4 5" key="1">
    <citation type="submission" date="2023-05" db="EMBL/GenBank/DDBJ databases">
        <title>A 100% complete, gapless, phased diploid assembly of the Scenedesmus obliquus UTEX 3031 genome.</title>
        <authorList>
            <person name="Biondi T.C."/>
            <person name="Hanschen E.R."/>
            <person name="Kwon T."/>
            <person name="Eng W."/>
            <person name="Kruse C.P.S."/>
            <person name="Koehler S.I."/>
            <person name="Kunde Y."/>
            <person name="Gleasner C.D."/>
            <person name="You Mak K.T."/>
            <person name="Polle J."/>
            <person name="Hovde B.T."/>
            <person name="Starkenburg S.R."/>
        </authorList>
    </citation>
    <scope>NUCLEOTIDE SEQUENCE [LARGE SCALE GENOMIC DNA]</scope>
    <source>
        <strain evidence="4 5">DOE0152z</strain>
    </source>
</reference>